<keyword evidence="1" id="KW-0805">Transcription regulation</keyword>
<dbReference type="PROSITE" id="PS50042">
    <property type="entry name" value="CNMP_BINDING_3"/>
    <property type="match status" value="1"/>
</dbReference>
<evidence type="ECO:0000313" key="7">
    <source>
        <dbReference type="Proteomes" id="UP001284601"/>
    </source>
</evidence>
<dbReference type="RefSeq" id="WP_318597838.1">
    <property type="nucleotide sequence ID" value="NZ_JAWSTH010000034.1"/>
</dbReference>
<dbReference type="PROSITE" id="PS00889">
    <property type="entry name" value="CNMP_BINDING_2"/>
    <property type="match status" value="1"/>
</dbReference>
<dbReference type="InterPro" id="IPR018490">
    <property type="entry name" value="cNMP-bd_dom_sf"/>
</dbReference>
<dbReference type="Gene3D" id="1.10.10.10">
    <property type="entry name" value="Winged helix-like DNA-binding domain superfamily/Winged helix DNA-binding domain"/>
    <property type="match status" value="1"/>
</dbReference>
<proteinExistence type="predicted"/>
<evidence type="ECO:0000313" key="6">
    <source>
        <dbReference type="EMBL" id="MDW5595502.1"/>
    </source>
</evidence>
<name>A0ABU4HQA9_9ACTN</name>
<dbReference type="InterPro" id="IPR036388">
    <property type="entry name" value="WH-like_DNA-bd_sf"/>
</dbReference>
<sequence length="232" mass="24878">MAHDQFALLAGAAPEEVQELLSHGRRRHFSAGEVVFHAGDPADCVHFVRGGRFAVRITTEFGDVATLNVVGPGDSFGELALLTPDAPRSATVAALERAETLSVHEIDFRRLRRARPQTDALLSQLLAGRVRRLSEQLVDALYLPAETRVRRRLLDVAAAYGGDGGPGADGATADGASVPLTQEELASLAGTSRATVNKVLREEQEHGTLELRRGRTTVLDAAALERRARGFG</sequence>
<feature type="domain" description="HTH crp-type" evidence="5">
    <location>
        <begin position="143"/>
        <end position="222"/>
    </location>
</feature>
<keyword evidence="7" id="KW-1185">Reference proteome</keyword>
<dbReference type="SUPFAM" id="SSF46785">
    <property type="entry name" value="Winged helix' DNA-binding domain"/>
    <property type="match status" value="1"/>
</dbReference>
<comment type="caution">
    <text evidence="6">The sequence shown here is derived from an EMBL/GenBank/DDBJ whole genome shotgun (WGS) entry which is preliminary data.</text>
</comment>
<accession>A0ABU4HQA9</accession>
<evidence type="ECO:0000256" key="2">
    <source>
        <dbReference type="ARBA" id="ARBA00023125"/>
    </source>
</evidence>
<dbReference type="SMART" id="SM00100">
    <property type="entry name" value="cNMP"/>
    <property type="match status" value="1"/>
</dbReference>
<dbReference type="PANTHER" id="PTHR24567">
    <property type="entry name" value="CRP FAMILY TRANSCRIPTIONAL REGULATORY PROTEIN"/>
    <property type="match status" value="1"/>
</dbReference>
<dbReference type="Proteomes" id="UP001284601">
    <property type="component" value="Unassembled WGS sequence"/>
</dbReference>
<evidence type="ECO:0000256" key="1">
    <source>
        <dbReference type="ARBA" id="ARBA00023015"/>
    </source>
</evidence>
<dbReference type="SUPFAM" id="SSF51206">
    <property type="entry name" value="cAMP-binding domain-like"/>
    <property type="match status" value="1"/>
</dbReference>
<dbReference type="EMBL" id="JAWSTH010000034">
    <property type="protein sequence ID" value="MDW5595502.1"/>
    <property type="molecule type" value="Genomic_DNA"/>
</dbReference>
<reference evidence="7" key="1">
    <citation type="submission" date="2023-07" db="EMBL/GenBank/DDBJ databases">
        <title>Conexibacter stalactiti sp. nov., isolated from stalactites in a lava cave and emended description of the genus Conexibacter.</title>
        <authorList>
            <person name="Lee S.D."/>
        </authorList>
    </citation>
    <scope>NUCLEOTIDE SEQUENCE [LARGE SCALE GENOMIC DNA]</scope>
    <source>
        <strain evidence="7">KCTC 39840</strain>
    </source>
</reference>
<dbReference type="PRINTS" id="PR00103">
    <property type="entry name" value="CAMPKINASE"/>
</dbReference>
<dbReference type="InterPro" id="IPR018488">
    <property type="entry name" value="cNMP-bd_CS"/>
</dbReference>
<protein>
    <submittedName>
        <fullName evidence="6">Crp/Fnr family transcriptional regulator</fullName>
    </submittedName>
</protein>
<dbReference type="InterPro" id="IPR000595">
    <property type="entry name" value="cNMP-bd_dom"/>
</dbReference>
<keyword evidence="3" id="KW-0804">Transcription</keyword>
<dbReference type="PROSITE" id="PS51063">
    <property type="entry name" value="HTH_CRP_2"/>
    <property type="match status" value="1"/>
</dbReference>
<gene>
    <name evidence="6" type="ORF">R7226_14225</name>
</gene>
<dbReference type="InterPro" id="IPR012318">
    <property type="entry name" value="HTH_CRP"/>
</dbReference>
<dbReference type="SMART" id="SM00419">
    <property type="entry name" value="HTH_CRP"/>
    <property type="match status" value="1"/>
</dbReference>
<dbReference type="Pfam" id="PF00027">
    <property type="entry name" value="cNMP_binding"/>
    <property type="match status" value="1"/>
</dbReference>
<dbReference type="PANTHER" id="PTHR24567:SF74">
    <property type="entry name" value="HTH-TYPE TRANSCRIPTIONAL REGULATOR ARCR"/>
    <property type="match status" value="1"/>
</dbReference>
<dbReference type="Pfam" id="PF13545">
    <property type="entry name" value="HTH_Crp_2"/>
    <property type="match status" value="1"/>
</dbReference>
<dbReference type="CDD" id="cd00038">
    <property type="entry name" value="CAP_ED"/>
    <property type="match status" value="1"/>
</dbReference>
<evidence type="ECO:0000256" key="3">
    <source>
        <dbReference type="ARBA" id="ARBA00023163"/>
    </source>
</evidence>
<dbReference type="InterPro" id="IPR014710">
    <property type="entry name" value="RmlC-like_jellyroll"/>
</dbReference>
<organism evidence="6 7">
    <name type="scientific">Conexibacter stalactiti</name>
    <dbReference type="NCBI Taxonomy" id="1940611"/>
    <lineage>
        <taxon>Bacteria</taxon>
        <taxon>Bacillati</taxon>
        <taxon>Actinomycetota</taxon>
        <taxon>Thermoleophilia</taxon>
        <taxon>Solirubrobacterales</taxon>
        <taxon>Conexibacteraceae</taxon>
        <taxon>Conexibacter</taxon>
    </lineage>
</organism>
<evidence type="ECO:0000259" key="4">
    <source>
        <dbReference type="PROSITE" id="PS50042"/>
    </source>
</evidence>
<evidence type="ECO:0000259" key="5">
    <source>
        <dbReference type="PROSITE" id="PS51063"/>
    </source>
</evidence>
<dbReference type="InterPro" id="IPR036390">
    <property type="entry name" value="WH_DNA-bd_sf"/>
</dbReference>
<dbReference type="InterPro" id="IPR050397">
    <property type="entry name" value="Env_Response_Regulators"/>
</dbReference>
<keyword evidence="2" id="KW-0238">DNA-binding</keyword>
<feature type="domain" description="Cyclic nucleotide-binding" evidence="4">
    <location>
        <begin position="8"/>
        <end position="111"/>
    </location>
</feature>
<dbReference type="Gene3D" id="2.60.120.10">
    <property type="entry name" value="Jelly Rolls"/>
    <property type="match status" value="1"/>
</dbReference>